<accession>M5FTL2</accession>
<evidence type="ECO:0000256" key="1">
    <source>
        <dbReference type="SAM" id="MobiDB-lite"/>
    </source>
</evidence>
<feature type="compositionally biased region" description="Basic and acidic residues" evidence="1">
    <location>
        <begin position="240"/>
        <end position="249"/>
    </location>
</feature>
<feature type="compositionally biased region" description="Low complexity" evidence="1">
    <location>
        <begin position="256"/>
        <end position="274"/>
    </location>
</feature>
<dbReference type="Proteomes" id="UP000030653">
    <property type="component" value="Unassembled WGS sequence"/>
</dbReference>
<feature type="region of interest" description="Disordered" evidence="1">
    <location>
        <begin position="148"/>
        <end position="173"/>
    </location>
</feature>
<proteinExistence type="predicted"/>
<dbReference type="AlphaFoldDB" id="M5FTL2"/>
<feature type="region of interest" description="Disordered" evidence="1">
    <location>
        <begin position="233"/>
        <end position="341"/>
    </location>
</feature>
<evidence type="ECO:0000313" key="3">
    <source>
        <dbReference type="Proteomes" id="UP000030653"/>
    </source>
</evidence>
<feature type="compositionally biased region" description="Acidic residues" evidence="1">
    <location>
        <begin position="291"/>
        <end position="300"/>
    </location>
</feature>
<protein>
    <submittedName>
        <fullName evidence="2">Uncharacterized protein</fullName>
    </submittedName>
</protein>
<name>M5FTL2_DACPD</name>
<dbReference type="RefSeq" id="XP_040626331.1">
    <property type="nucleotide sequence ID" value="XM_040773485.1"/>
</dbReference>
<evidence type="ECO:0000313" key="2">
    <source>
        <dbReference type="EMBL" id="EJT99433.1"/>
    </source>
</evidence>
<reference evidence="2 3" key="1">
    <citation type="journal article" date="2012" name="Science">
        <title>The Paleozoic origin of enzymatic lignin decomposition reconstructed from 31 fungal genomes.</title>
        <authorList>
            <person name="Floudas D."/>
            <person name="Binder M."/>
            <person name="Riley R."/>
            <person name="Barry K."/>
            <person name="Blanchette R.A."/>
            <person name="Henrissat B."/>
            <person name="Martinez A.T."/>
            <person name="Otillar R."/>
            <person name="Spatafora J.W."/>
            <person name="Yadav J.S."/>
            <person name="Aerts A."/>
            <person name="Benoit I."/>
            <person name="Boyd A."/>
            <person name="Carlson A."/>
            <person name="Copeland A."/>
            <person name="Coutinho P.M."/>
            <person name="de Vries R.P."/>
            <person name="Ferreira P."/>
            <person name="Findley K."/>
            <person name="Foster B."/>
            <person name="Gaskell J."/>
            <person name="Glotzer D."/>
            <person name="Gorecki P."/>
            <person name="Heitman J."/>
            <person name="Hesse C."/>
            <person name="Hori C."/>
            <person name="Igarashi K."/>
            <person name="Jurgens J.A."/>
            <person name="Kallen N."/>
            <person name="Kersten P."/>
            <person name="Kohler A."/>
            <person name="Kuees U."/>
            <person name="Kumar T.K.A."/>
            <person name="Kuo A."/>
            <person name="LaButti K."/>
            <person name="Larrondo L.F."/>
            <person name="Lindquist E."/>
            <person name="Ling A."/>
            <person name="Lombard V."/>
            <person name="Lucas S."/>
            <person name="Lundell T."/>
            <person name="Martin R."/>
            <person name="McLaughlin D.J."/>
            <person name="Morgenstern I."/>
            <person name="Morin E."/>
            <person name="Murat C."/>
            <person name="Nagy L.G."/>
            <person name="Nolan M."/>
            <person name="Ohm R.A."/>
            <person name="Patyshakuliyeva A."/>
            <person name="Rokas A."/>
            <person name="Ruiz-Duenas F.J."/>
            <person name="Sabat G."/>
            <person name="Salamov A."/>
            <person name="Samejima M."/>
            <person name="Schmutz J."/>
            <person name="Slot J.C."/>
            <person name="St John F."/>
            <person name="Stenlid J."/>
            <person name="Sun H."/>
            <person name="Sun S."/>
            <person name="Syed K."/>
            <person name="Tsang A."/>
            <person name="Wiebenga A."/>
            <person name="Young D."/>
            <person name="Pisabarro A."/>
            <person name="Eastwood D.C."/>
            <person name="Martin F."/>
            <person name="Cullen D."/>
            <person name="Grigoriev I.V."/>
            <person name="Hibbett D.S."/>
        </authorList>
    </citation>
    <scope>NUCLEOTIDE SEQUENCE [LARGE SCALE GENOMIC DNA]</scope>
    <source>
        <strain evidence="2 3">DJM-731 SS1</strain>
    </source>
</reference>
<dbReference type="HOGENOM" id="CLU_652157_0_0_1"/>
<gene>
    <name evidence="2" type="ORF">DACRYDRAFT_23958</name>
</gene>
<dbReference type="EMBL" id="JH795870">
    <property type="protein sequence ID" value="EJT99433.1"/>
    <property type="molecule type" value="Genomic_DNA"/>
</dbReference>
<feature type="compositionally biased region" description="Low complexity" evidence="1">
    <location>
        <begin position="158"/>
        <end position="173"/>
    </location>
</feature>
<keyword evidence="3" id="KW-1185">Reference proteome</keyword>
<dbReference type="GeneID" id="63688547"/>
<dbReference type="OrthoDB" id="3365894at2759"/>
<organism evidence="2 3">
    <name type="scientific">Dacryopinax primogenitus (strain DJM 731)</name>
    <name type="common">Brown rot fungus</name>
    <dbReference type="NCBI Taxonomy" id="1858805"/>
    <lineage>
        <taxon>Eukaryota</taxon>
        <taxon>Fungi</taxon>
        <taxon>Dikarya</taxon>
        <taxon>Basidiomycota</taxon>
        <taxon>Agaricomycotina</taxon>
        <taxon>Dacrymycetes</taxon>
        <taxon>Dacrymycetales</taxon>
        <taxon>Dacrymycetaceae</taxon>
        <taxon>Dacryopinax</taxon>
    </lineage>
</organism>
<sequence length="421" mass="45584">MPELTRSPDTASGALSPMTWSSEPVLPLHGFGHAHSKVSTPDFVVSLAGDRLSFLDTEGDAGWLDMQHERSRELSPPSASTSSIATRPFLLPRMMEEYTSDSDVNDDVFGTCLSPSYPTLSRSVFESRTPDFRAAPATYSVHVLTEEQEESDSELHTAFAPSARQSRSPSASYPALLHPAAAQESDTYGGMLGPNPDRLSIVSSNSSMSSLGTLVGPTSEAFVVQQWELATSPDADVSVDPERDERAETPRPAPTPSQSRSTSRTPSTASNSSRQTNRIRRVPVPAYIPELEFERESEDSDAARMDNVGRPTPDGSVSAGMDTPIHEHGFDSGSPTTPSSANGMEDVDIVSSSPVSAIMGHAKEMCFELSVDAPTRPSLEKRASLPAPVGVDRKYSVREKTRRVWSGMRAVKVREMVRRIT</sequence>